<sequence>MDWVAARWRWLLVAAVLLFALNNLVGFVVGAMGLLAFVNGVIGRALRARRVVQQVQEMVTDPDDP</sequence>
<evidence type="ECO:0000256" key="1">
    <source>
        <dbReference type="SAM" id="Phobius"/>
    </source>
</evidence>
<reference evidence="2" key="1">
    <citation type="submission" date="2018-05" db="EMBL/GenBank/DDBJ databases">
        <authorList>
            <person name="Lanie J.A."/>
            <person name="Ng W.-L."/>
            <person name="Kazmierczak K.M."/>
            <person name="Andrzejewski T.M."/>
            <person name="Davidsen T.M."/>
            <person name="Wayne K.J."/>
            <person name="Tettelin H."/>
            <person name="Glass J.I."/>
            <person name="Rusch D."/>
            <person name="Podicherti R."/>
            <person name="Tsui H.-C.T."/>
            <person name="Winkler M.E."/>
        </authorList>
    </citation>
    <scope>NUCLEOTIDE SEQUENCE</scope>
</reference>
<accession>A0A381T2N2</accession>
<keyword evidence="1" id="KW-0472">Membrane</keyword>
<name>A0A381T2N2_9ZZZZ</name>
<feature type="transmembrane region" description="Helical" evidence="1">
    <location>
        <begin position="12"/>
        <end position="42"/>
    </location>
</feature>
<proteinExistence type="predicted"/>
<gene>
    <name evidence="2" type="ORF">METZ01_LOCUS62685</name>
</gene>
<dbReference type="EMBL" id="UINC01003857">
    <property type="protein sequence ID" value="SVA09831.1"/>
    <property type="molecule type" value="Genomic_DNA"/>
</dbReference>
<keyword evidence="1" id="KW-1133">Transmembrane helix</keyword>
<evidence type="ECO:0000313" key="2">
    <source>
        <dbReference type="EMBL" id="SVA09831.1"/>
    </source>
</evidence>
<protein>
    <submittedName>
        <fullName evidence="2">Uncharacterized protein</fullName>
    </submittedName>
</protein>
<keyword evidence="1" id="KW-0812">Transmembrane</keyword>
<dbReference type="AlphaFoldDB" id="A0A381T2N2"/>
<organism evidence="2">
    <name type="scientific">marine metagenome</name>
    <dbReference type="NCBI Taxonomy" id="408172"/>
    <lineage>
        <taxon>unclassified sequences</taxon>
        <taxon>metagenomes</taxon>
        <taxon>ecological metagenomes</taxon>
    </lineage>
</organism>